<dbReference type="EMBL" id="UINC01004944">
    <property type="protein sequence ID" value="SVA17980.1"/>
    <property type="molecule type" value="Genomic_DNA"/>
</dbReference>
<protein>
    <submittedName>
        <fullName evidence="1">Uncharacterized protein</fullName>
    </submittedName>
</protein>
<sequence>MTPEDVSRVSSSRTVTVLAVAALLFGSLVVTQTVSAGSPITLSSDKTSATLLENENVVFTLTLANSASSDFDWQTTKLYGSWLSGTEWMYLFFDEDGETLDNNILDIGTGTSATVLLTVYCVSPCTGGSSNTLAVYAKTDPRYTSGPQDVDGDPANS</sequence>
<name>A0A381TPL1_9ZZZZ</name>
<accession>A0A381TPL1</accession>
<reference evidence="1" key="1">
    <citation type="submission" date="2018-05" db="EMBL/GenBank/DDBJ databases">
        <authorList>
            <person name="Lanie J.A."/>
            <person name="Ng W.-L."/>
            <person name="Kazmierczak K.M."/>
            <person name="Andrzejewski T.M."/>
            <person name="Davidsen T.M."/>
            <person name="Wayne K.J."/>
            <person name="Tettelin H."/>
            <person name="Glass J.I."/>
            <person name="Rusch D."/>
            <person name="Podicherti R."/>
            <person name="Tsui H.-C.T."/>
            <person name="Winkler M.E."/>
        </authorList>
    </citation>
    <scope>NUCLEOTIDE SEQUENCE</scope>
</reference>
<gene>
    <name evidence="1" type="ORF">METZ01_LOCUS70834</name>
</gene>
<feature type="non-terminal residue" evidence="1">
    <location>
        <position position="157"/>
    </location>
</feature>
<organism evidence="1">
    <name type="scientific">marine metagenome</name>
    <dbReference type="NCBI Taxonomy" id="408172"/>
    <lineage>
        <taxon>unclassified sequences</taxon>
        <taxon>metagenomes</taxon>
        <taxon>ecological metagenomes</taxon>
    </lineage>
</organism>
<evidence type="ECO:0000313" key="1">
    <source>
        <dbReference type="EMBL" id="SVA17980.1"/>
    </source>
</evidence>
<proteinExistence type="predicted"/>
<dbReference type="AlphaFoldDB" id="A0A381TPL1"/>